<dbReference type="Gene3D" id="1.10.340.70">
    <property type="match status" value="1"/>
</dbReference>
<dbReference type="PANTHER" id="PTHR47331:SF1">
    <property type="entry name" value="GAG-LIKE PROTEIN"/>
    <property type="match status" value="1"/>
</dbReference>
<dbReference type="Pfam" id="PF17921">
    <property type="entry name" value="Integrase_H2C2"/>
    <property type="match status" value="1"/>
</dbReference>
<dbReference type="AlphaFoldDB" id="A0A7D9LZ35"/>
<organism evidence="3 4">
    <name type="scientific">Paramuricea clavata</name>
    <name type="common">Red gorgonian</name>
    <name type="synonym">Violescent sea-whip</name>
    <dbReference type="NCBI Taxonomy" id="317549"/>
    <lineage>
        <taxon>Eukaryota</taxon>
        <taxon>Metazoa</taxon>
        <taxon>Cnidaria</taxon>
        <taxon>Anthozoa</taxon>
        <taxon>Octocorallia</taxon>
        <taxon>Malacalcyonacea</taxon>
        <taxon>Plexauridae</taxon>
        <taxon>Paramuricea</taxon>
    </lineage>
</organism>
<evidence type="ECO:0000259" key="2">
    <source>
        <dbReference type="Pfam" id="PF18701"/>
    </source>
</evidence>
<accession>A0A7D9LZ35</accession>
<dbReference type="EMBL" id="CACRXK020026941">
    <property type="protein sequence ID" value="CAB4040545.1"/>
    <property type="molecule type" value="Genomic_DNA"/>
</dbReference>
<dbReference type="Proteomes" id="UP001152795">
    <property type="component" value="Unassembled WGS sequence"/>
</dbReference>
<feature type="domain" description="DUF5641" evidence="2">
    <location>
        <begin position="288"/>
        <end position="377"/>
    </location>
</feature>
<evidence type="ECO:0000313" key="4">
    <source>
        <dbReference type="Proteomes" id="UP001152795"/>
    </source>
</evidence>
<feature type="domain" description="Integrase zinc-binding" evidence="1">
    <location>
        <begin position="204"/>
        <end position="251"/>
    </location>
</feature>
<dbReference type="InterPro" id="IPR041588">
    <property type="entry name" value="Integrase_H2C2"/>
</dbReference>
<protein>
    <submittedName>
        <fullName evidence="3">Uncharacterized protein</fullName>
    </submittedName>
</protein>
<comment type="caution">
    <text evidence="3">The sequence shown here is derived from an EMBL/GenBank/DDBJ whole genome shotgun (WGS) entry which is preliminary data.</text>
</comment>
<evidence type="ECO:0000313" key="3">
    <source>
        <dbReference type="EMBL" id="CAB4040545.1"/>
    </source>
</evidence>
<dbReference type="InterPro" id="IPR040676">
    <property type="entry name" value="DUF5641"/>
</dbReference>
<name>A0A7D9LZ35_PARCT</name>
<dbReference type="Pfam" id="PF18701">
    <property type="entry name" value="DUF5641"/>
    <property type="match status" value="1"/>
</dbReference>
<gene>
    <name evidence="3" type="ORF">PACLA_8A083378</name>
</gene>
<dbReference type="PANTHER" id="PTHR47331">
    <property type="entry name" value="PHD-TYPE DOMAIN-CONTAINING PROTEIN"/>
    <property type="match status" value="1"/>
</dbReference>
<dbReference type="OrthoDB" id="6769745at2759"/>
<keyword evidence="4" id="KW-1185">Reference proteome</keyword>
<evidence type="ECO:0000259" key="1">
    <source>
        <dbReference type="Pfam" id="PF17921"/>
    </source>
</evidence>
<sequence>MLCPREFNIADLPSQGCSGAALVNDEWFHGPKFQKLSEENWPKPSRCNGAECEIALSETVKSVNKSTNHSFTVLEKKHNTVNVGRVVDCHRYSSRTRLLRVTAYVFRFVRRIKGQTVDRTLELSADELVEAEQIWIEDIQNNMFPEEVKQLINRTKTSSSRLDQLRLFLDEKGMIRSEGRIEHSSISSEAKKPVLLPAKHHGTDLIIQEHHDSANHTGIKGTLNRIRERYWILHGRQPVKRVLRKCVTCKRLEGKPYPTSKTPHLPSWRTSDDPPFSFTGLDFAGPLNEFTKQWRREYLLSIREAASLSNNGTRDVIAEGDIVILKNESTKWLFWKIAKVEELIRSIDGVVRSAKIRVLNSETRKPIIIRRPIQHLIPLEIRSKFGNKKKEN</sequence>
<proteinExistence type="predicted"/>
<reference evidence="3" key="1">
    <citation type="submission" date="2020-04" db="EMBL/GenBank/DDBJ databases">
        <authorList>
            <person name="Alioto T."/>
            <person name="Alioto T."/>
            <person name="Gomez Garrido J."/>
        </authorList>
    </citation>
    <scope>NUCLEOTIDE SEQUENCE</scope>
    <source>
        <strain evidence="3">A484AB</strain>
    </source>
</reference>